<dbReference type="FunFam" id="2.40.160.160:FF:000001">
    <property type="entry name" value="Intimin-like inverse autotransporter SinH"/>
    <property type="match status" value="1"/>
</dbReference>
<dbReference type="Pfam" id="PF11924">
    <property type="entry name" value="IAT_beta"/>
    <property type="match status" value="1"/>
</dbReference>
<comment type="similarity">
    <text evidence="1">Belongs to the intimin/invasin family.</text>
</comment>
<dbReference type="InterPro" id="IPR003344">
    <property type="entry name" value="Big_1_dom"/>
</dbReference>
<dbReference type="EMBL" id="JAADJS010000002">
    <property type="protein sequence ID" value="NGX87566.1"/>
    <property type="molecule type" value="Genomic_DNA"/>
</dbReference>
<dbReference type="InterPro" id="IPR008964">
    <property type="entry name" value="Invasin/intimin_cell_adhesion"/>
</dbReference>
<dbReference type="Proteomes" id="UP000476696">
    <property type="component" value="Unassembled WGS sequence"/>
</dbReference>
<keyword evidence="7" id="KW-1185">Reference proteome</keyword>
<feature type="compositionally biased region" description="Polar residues" evidence="4">
    <location>
        <begin position="28"/>
        <end position="43"/>
    </location>
</feature>
<evidence type="ECO:0000259" key="5">
    <source>
        <dbReference type="PROSITE" id="PS51127"/>
    </source>
</evidence>
<dbReference type="PRINTS" id="PR01369">
    <property type="entry name" value="INTIMIN"/>
</dbReference>
<dbReference type="SUPFAM" id="SSF49373">
    <property type="entry name" value="Invasin/intimin cell-adhesion fragments"/>
    <property type="match status" value="8"/>
</dbReference>
<feature type="domain" description="Big-1" evidence="5">
    <location>
        <begin position="962"/>
        <end position="1053"/>
    </location>
</feature>
<dbReference type="GO" id="GO:0007155">
    <property type="term" value="P:cell adhesion"/>
    <property type="evidence" value="ECO:0007669"/>
    <property type="project" value="InterPro"/>
</dbReference>
<sequence length="1393" mass="144358">MYAFSFEAVAETNPPAVAGQMPGEKLPSGNNTGTPSASGVTPDSEQDASLAGLAAQSGALLSGESSGDALKGMVASGAAGKAAQSVESWLNQFGTARVKVSADNNFSLEEVELDILLPIYDDKTNLLFTQLGGRRADDRDIINAGVGYRHFNERWMWGANTFYDRQLSQNHHQRMGVGGELGWDYLKISANGYLRLTEWMASERFQDYDERAANGFDIRTEGYLPAWPQLGASVIFEKYYGDNVDLFNDEDNRQKDPYAVTVGLNYTPFTLMTAGVSQKMGKGDTQDTQFNLSFSYAPGVSLDKQLDASQVAVKRSLLGSRMDLVNRNNTIVLDYRKQDLISLGLPARIEGAESASFPISVVVNSKYGLDRIDWQADELLQHGGKITEDKHSGQYSITLPNYQYGGVNNHYIVRGKAFDAKGNGSNNSEMEVYVTGYDAATWLSSTTVSPDTLLADGISTSTVTLRITGADQLPVTAIAPQLAATVKLTPATSAGTASQTAVKNPLISNFSESAPGVYLATFTSGNVAGTADITPMVSGKNALQTAQIVLQNAQVWPSLSSLSASKTLALANGTDTVTLTAEVLTAEGLPDQGVTVSWKADNAAIGLSAPQSTTDEKGIATVTVSSLNVVDTRVSATIEGGSVLQSEPLSFGADASTAQVMSLNADKMQATANNADKVTLIASVVNAQNQPLQGATVDWKVEQGSATLSALQGSTDELGNAQITLASQVAGDVKVSARAGTTEAKMTDLISFTADSASMNITGLEQDKTQALANGTDAVTYTLTVTDANGNKVQNAPVSWSSDQPTAQLSASTVNTDAQGQAQVSVSTVHAGDVVISAQLPGGTASIAPAASFNADVSTAQFSAMSADKTQAVANGTDVITLSSTLTDANGNPLADADIDWLASPTGGTASASSTKTNAQGISTIRLTSSEVTDYTVKASFNAASITSSTLSFTADVASATINSLVADKTASVVAGKDTVGLTATVLDANNHPVQGAQVTWSSDNAAGVLTPVSGVTDVNGVATATLISTLAQNTVVTASTGSSQKTLPVDIVADANTAQLTLASDKTQALANGTDVISWTATVKDANNNPVNAVSVDWSGNNPNVILAGSNTQTTQAGTTTVTGTSLKAGTAIMTATLSQQQQTASAGEVSYIADLRTAEIATLTLDRPVVSNNGNDVTTFTATVKDATGNPIPNVTVNWATTRNTLGQSTSVANASGVATMTISGTEEGDATVTATYGTSSKSALTTFIGSFNVDWAVSGASGKYTTPLFTAYNELGFIAVSPTTGPSSLVWSGAANTNSPLTTPLTDQHGNEVVVTFGGMRQSYCTTRTFNSAVSCDAGPGTHAILNYSSADNPGLPAGVYRGVIRFAGVNWLSTKPSFSYEVSVSLTVD</sequence>
<dbReference type="PANTHER" id="PTHR39576">
    <property type="entry name" value="ATTACHING AND EFFACING PROTEIN HOMOLOG-RELATED-RELATED"/>
    <property type="match status" value="1"/>
</dbReference>
<accession>A0A6M2B2U7</accession>
<name>A0A6M2B2U7_9GAMM</name>
<evidence type="ECO:0000313" key="6">
    <source>
        <dbReference type="EMBL" id="NGX87566.1"/>
    </source>
</evidence>
<reference evidence="6 7" key="1">
    <citation type="submission" date="2020-03" db="EMBL/GenBank/DDBJ databases">
        <title>Rahnella aceri sp. nov., isoated from traditional Jeju Makgeolli.</title>
        <authorList>
            <person name="Kim I.S."/>
            <person name="Jeon D."/>
        </authorList>
    </citation>
    <scope>NUCLEOTIDE SEQUENCE [LARGE SCALE GENOMIC DNA]</scope>
    <source>
        <strain evidence="6 7">Lac-M11</strain>
    </source>
</reference>
<evidence type="ECO:0000256" key="2">
    <source>
        <dbReference type="ARBA" id="ARBA00057597"/>
    </source>
</evidence>
<dbReference type="Pfam" id="PF02369">
    <property type="entry name" value="Big_1"/>
    <property type="match status" value="7"/>
</dbReference>
<dbReference type="PROSITE" id="PS51127">
    <property type="entry name" value="BIG1"/>
    <property type="match status" value="7"/>
</dbReference>
<feature type="domain" description="Big-1" evidence="5">
    <location>
        <begin position="862"/>
        <end position="954"/>
    </location>
</feature>
<protein>
    <recommendedName>
        <fullName evidence="3">Invasin</fullName>
    </recommendedName>
</protein>
<dbReference type="InterPro" id="IPR003535">
    <property type="entry name" value="Intimin/invasin_bac"/>
</dbReference>
<dbReference type="Pfam" id="PF09134">
    <property type="entry name" value="Invasin_D3"/>
    <property type="match status" value="1"/>
</dbReference>
<evidence type="ECO:0000256" key="3">
    <source>
        <dbReference type="ARBA" id="ARBA00074571"/>
    </source>
</evidence>
<feature type="domain" description="Big-1" evidence="5">
    <location>
        <begin position="660"/>
        <end position="753"/>
    </location>
</feature>
<dbReference type="Gene3D" id="2.40.160.160">
    <property type="entry name" value="Inverse autotransporter, beta-domain"/>
    <property type="match status" value="1"/>
</dbReference>
<dbReference type="InterPro" id="IPR051715">
    <property type="entry name" value="Intimin-Invasin_domain"/>
</dbReference>
<feature type="region of interest" description="Disordered" evidence="4">
    <location>
        <begin position="15"/>
        <end position="49"/>
    </location>
</feature>
<dbReference type="GO" id="GO:0009279">
    <property type="term" value="C:cell outer membrane"/>
    <property type="evidence" value="ECO:0007669"/>
    <property type="project" value="TreeGrafter"/>
</dbReference>
<evidence type="ECO:0000256" key="4">
    <source>
        <dbReference type="SAM" id="MobiDB-lite"/>
    </source>
</evidence>
<feature type="domain" description="Big-1" evidence="5">
    <location>
        <begin position="1060"/>
        <end position="1154"/>
    </location>
</feature>
<organism evidence="6 7">
    <name type="scientific">Rahnella contaminans</name>
    <dbReference type="NCBI Taxonomy" id="2703882"/>
    <lineage>
        <taxon>Bacteria</taxon>
        <taxon>Pseudomonadati</taxon>
        <taxon>Pseudomonadota</taxon>
        <taxon>Gammaproteobacteria</taxon>
        <taxon>Enterobacterales</taxon>
        <taxon>Yersiniaceae</taxon>
        <taxon>Rahnella</taxon>
    </lineage>
</organism>
<dbReference type="InterPro" id="IPR015217">
    <property type="entry name" value="Invasin_dom_3"/>
</dbReference>
<evidence type="ECO:0000313" key="7">
    <source>
        <dbReference type="Proteomes" id="UP000476696"/>
    </source>
</evidence>
<dbReference type="InterPro" id="IPR038177">
    <property type="entry name" value="IAT_beta_sf"/>
</dbReference>
<comment type="function">
    <text evidence="2">Invasin is a protein that allows enteric bacteria to penetrate cultured mammalian cells. The entry of invasin in the cell is mediated by binding several beta-1 chain integrins.</text>
</comment>
<proteinExistence type="inferred from homology"/>
<dbReference type="RefSeq" id="WP_165059028.1">
    <property type="nucleotide sequence ID" value="NZ_JAADJS010000002.1"/>
</dbReference>
<comment type="caution">
    <text evidence="6">The sequence shown here is derived from an EMBL/GenBank/DDBJ whole genome shotgun (WGS) entry which is preliminary data.</text>
</comment>
<feature type="domain" description="Big-1" evidence="5">
    <location>
        <begin position="761"/>
        <end position="854"/>
    </location>
</feature>
<dbReference type="Gene3D" id="2.60.40.10">
    <property type="entry name" value="Immunoglobulins"/>
    <property type="match status" value="8"/>
</dbReference>
<feature type="domain" description="Big-1" evidence="5">
    <location>
        <begin position="559"/>
        <end position="652"/>
    </location>
</feature>
<feature type="domain" description="Big-1" evidence="5">
    <location>
        <begin position="1162"/>
        <end position="1251"/>
    </location>
</feature>
<dbReference type="InterPro" id="IPR013783">
    <property type="entry name" value="Ig-like_fold"/>
</dbReference>
<dbReference type="SMART" id="SM00634">
    <property type="entry name" value="BID_1"/>
    <property type="match status" value="7"/>
</dbReference>
<evidence type="ECO:0000256" key="1">
    <source>
        <dbReference type="ARBA" id="ARBA00010116"/>
    </source>
</evidence>
<dbReference type="InterPro" id="IPR024519">
    <property type="entry name" value="IAT_beta"/>
</dbReference>
<gene>
    <name evidence="6" type="ORF">GW579_10785</name>
</gene>
<dbReference type="PANTHER" id="PTHR39576:SF2">
    <property type="entry name" value="ATTACHING AND EFFACING PROTEIN HOMOLOG-RELATED"/>
    <property type="match status" value="1"/>
</dbReference>